<dbReference type="EMBL" id="JBJKBG010000008">
    <property type="protein sequence ID" value="KAL3727713.1"/>
    <property type="molecule type" value="Genomic_DNA"/>
</dbReference>
<accession>A0ABD3JL74</accession>
<dbReference type="Proteomes" id="UP001634007">
    <property type="component" value="Unassembled WGS sequence"/>
</dbReference>
<keyword evidence="2" id="KW-1185">Reference proteome</keyword>
<sequence>MASRPSRLANIGRESFPLVDIYYGEGTFGPAPKKQYNVPTQYAPIPSDENVIDSKKAAQKYRGMLVVDYCKKKFGGWRS</sequence>
<organism evidence="1 2">
    <name type="scientific">Eucalyptus globulus</name>
    <name type="common">Tasmanian blue gum</name>
    <dbReference type="NCBI Taxonomy" id="34317"/>
    <lineage>
        <taxon>Eukaryota</taxon>
        <taxon>Viridiplantae</taxon>
        <taxon>Streptophyta</taxon>
        <taxon>Embryophyta</taxon>
        <taxon>Tracheophyta</taxon>
        <taxon>Spermatophyta</taxon>
        <taxon>Magnoliopsida</taxon>
        <taxon>eudicotyledons</taxon>
        <taxon>Gunneridae</taxon>
        <taxon>Pentapetalae</taxon>
        <taxon>rosids</taxon>
        <taxon>malvids</taxon>
        <taxon>Myrtales</taxon>
        <taxon>Myrtaceae</taxon>
        <taxon>Myrtoideae</taxon>
        <taxon>Eucalypteae</taxon>
        <taxon>Eucalyptus</taxon>
    </lineage>
</organism>
<protein>
    <submittedName>
        <fullName evidence="1">Uncharacterized protein</fullName>
    </submittedName>
</protein>
<dbReference type="AlphaFoldDB" id="A0ABD3JL74"/>
<gene>
    <name evidence="1" type="ORF">ACJRO7_032453</name>
</gene>
<name>A0ABD3JL74_EUCGL</name>
<evidence type="ECO:0000313" key="1">
    <source>
        <dbReference type="EMBL" id="KAL3727713.1"/>
    </source>
</evidence>
<reference evidence="1 2" key="1">
    <citation type="submission" date="2024-11" db="EMBL/GenBank/DDBJ databases">
        <title>Chromosome-level genome assembly of Eucalyptus globulus Labill. provides insights into its genome evolution.</title>
        <authorList>
            <person name="Li X."/>
        </authorList>
    </citation>
    <scope>NUCLEOTIDE SEQUENCE [LARGE SCALE GENOMIC DNA]</scope>
    <source>
        <strain evidence="1">CL2024</strain>
        <tissue evidence="1">Fresh tender leaves</tissue>
    </source>
</reference>
<comment type="caution">
    <text evidence="1">The sequence shown here is derived from an EMBL/GenBank/DDBJ whole genome shotgun (WGS) entry which is preliminary data.</text>
</comment>
<evidence type="ECO:0000313" key="2">
    <source>
        <dbReference type="Proteomes" id="UP001634007"/>
    </source>
</evidence>
<proteinExistence type="predicted"/>